<organism evidence="3 4">
    <name type="scientific">Peribacillus cavernae</name>
    <dbReference type="NCBI Taxonomy" id="1674310"/>
    <lineage>
        <taxon>Bacteria</taxon>
        <taxon>Bacillati</taxon>
        <taxon>Bacillota</taxon>
        <taxon>Bacilli</taxon>
        <taxon>Bacillales</taxon>
        <taxon>Bacillaceae</taxon>
        <taxon>Peribacillus</taxon>
    </lineage>
</organism>
<proteinExistence type="predicted"/>
<gene>
    <name evidence="3" type="ORF">ELQ35_13600</name>
</gene>
<dbReference type="AlphaFoldDB" id="A0A3S1B4D4"/>
<name>A0A3S1B4D4_9BACI</name>
<comment type="caution">
    <text evidence="3">The sequence shown here is derived from an EMBL/GenBank/DDBJ whole genome shotgun (WGS) entry which is preliminary data.</text>
</comment>
<dbReference type="EMBL" id="RYZZ01000017">
    <property type="protein sequence ID" value="RUQ28261.1"/>
    <property type="molecule type" value="Genomic_DNA"/>
</dbReference>
<dbReference type="PROSITE" id="PS51257">
    <property type="entry name" value="PROKAR_LIPOPROTEIN"/>
    <property type="match status" value="1"/>
</dbReference>
<reference evidence="3 4" key="1">
    <citation type="submission" date="2018-12" db="EMBL/GenBank/DDBJ databases">
        <title>Bacillus chawlae sp. nov., Bacillus glennii sp. nov., and Bacillus saganii sp. nov. Isolated from the Vehicle Assembly Building at Kennedy Space Center where the Viking Spacecraft were Assembled.</title>
        <authorList>
            <person name="Seuylemezian A."/>
            <person name="Vaishampayan P."/>
        </authorList>
    </citation>
    <scope>NUCLEOTIDE SEQUENCE [LARGE SCALE GENOMIC DNA]</scope>
    <source>
        <strain evidence="3 4">L5</strain>
    </source>
</reference>
<accession>A0A3S1B4D4</accession>
<evidence type="ECO:0000256" key="2">
    <source>
        <dbReference type="SAM" id="SignalP"/>
    </source>
</evidence>
<protein>
    <submittedName>
        <fullName evidence="3">Uncharacterized protein</fullName>
    </submittedName>
</protein>
<dbReference type="RefSeq" id="WP_126865368.1">
    <property type="nucleotide sequence ID" value="NZ_JAUSTX010000002.1"/>
</dbReference>
<keyword evidence="2" id="KW-0732">Signal</keyword>
<evidence type="ECO:0000256" key="1">
    <source>
        <dbReference type="SAM" id="MobiDB-lite"/>
    </source>
</evidence>
<feature type="signal peptide" evidence="2">
    <location>
        <begin position="1"/>
        <end position="23"/>
    </location>
</feature>
<dbReference type="Proteomes" id="UP000267430">
    <property type="component" value="Unassembled WGS sequence"/>
</dbReference>
<feature type="compositionally biased region" description="Acidic residues" evidence="1">
    <location>
        <begin position="27"/>
        <end position="64"/>
    </location>
</feature>
<sequence length="64" mass="7029">MKDLKQWLLALMAAFMLVGVATGCTNEDPETEDTNTEETENTEEGTEEGTEEEGTEEGTEEEGQ</sequence>
<evidence type="ECO:0000313" key="3">
    <source>
        <dbReference type="EMBL" id="RUQ28261.1"/>
    </source>
</evidence>
<keyword evidence="4" id="KW-1185">Reference proteome</keyword>
<feature type="chain" id="PRO_5038400936" evidence="2">
    <location>
        <begin position="24"/>
        <end position="64"/>
    </location>
</feature>
<evidence type="ECO:0000313" key="4">
    <source>
        <dbReference type="Proteomes" id="UP000267430"/>
    </source>
</evidence>
<feature type="region of interest" description="Disordered" evidence="1">
    <location>
        <begin position="24"/>
        <end position="64"/>
    </location>
</feature>